<name>A0A8J7M1X2_9BACT</name>
<dbReference type="RefSeq" id="WP_199386092.1">
    <property type="nucleotide sequence ID" value="NZ_JAEMHM010000021.1"/>
</dbReference>
<dbReference type="SUPFAM" id="SSF52402">
    <property type="entry name" value="Adenine nucleotide alpha hydrolases-like"/>
    <property type="match status" value="1"/>
</dbReference>
<comment type="caution">
    <text evidence="3">The sequence shown here is derived from an EMBL/GenBank/DDBJ whole genome shotgun (WGS) entry which is preliminary data.</text>
</comment>
<accession>A0A8J7M1X2</accession>
<evidence type="ECO:0000313" key="3">
    <source>
        <dbReference type="EMBL" id="MBJ6727175.1"/>
    </source>
</evidence>
<dbReference type="PANTHER" id="PTHR46268:SF6">
    <property type="entry name" value="UNIVERSAL STRESS PROTEIN UP12"/>
    <property type="match status" value="1"/>
</dbReference>
<gene>
    <name evidence="3" type="ORF">JFN93_20885</name>
</gene>
<dbReference type="InterPro" id="IPR006016">
    <property type="entry name" value="UspA"/>
</dbReference>
<feature type="domain" description="UspA" evidence="2">
    <location>
        <begin position="5"/>
        <end position="149"/>
    </location>
</feature>
<dbReference type="Pfam" id="PF00582">
    <property type="entry name" value="Usp"/>
    <property type="match status" value="1"/>
</dbReference>
<dbReference type="PANTHER" id="PTHR46268">
    <property type="entry name" value="STRESS RESPONSE PROTEIN NHAX"/>
    <property type="match status" value="1"/>
</dbReference>
<sequence>MDAVRRILVVNRLTQYTREALRYGMFLSRQFGAELIVLRVYSNPVDQEALNAPSLLWKSDEYRNYLSVREQYREELEHAIRDLVQEGFPMRALVTDKEPIPEVLRIVREEEIDLLVMLAHEEGRLEHLLFGGENDALIRKLPCSIFLVKHEPQGVKW</sequence>
<reference evidence="3" key="1">
    <citation type="submission" date="2020-12" db="EMBL/GenBank/DDBJ databases">
        <title>Geomonas sp. Red875, isolated from river sediment.</title>
        <authorList>
            <person name="Xu Z."/>
            <person name="Zhang Z."/>
            <person name="Masuda Y."/>
            <person name="Itoh H."/>
            <person name="Senoo K."/>
        </authorList>
    </citation>
    <scope>NUCLEOTIDE SEQUENCE</scope>
    <source>
        <strain evidence="3">Red875</strain>
    </source>
</reference>
<evidence type="ECO:0000259" key="2">
    <source>
        <dbReference type="Pfam" id="PF00582"/>
    </source>
</evidence>
<evidence type="ECO:0000256" key="1">
    <source>
        <dbReference type="ARBA" id="ARBA00008791"/>
    </source>
</evidence>
<dbReference type="AlphaFoldDB" id="A0A8J7M1X2"/>
<dbReference type="CDD" id="cd00293">
    <property type="entry name" value="USP-like"/>
    <property type="match status" value="1"/>
</dbReference>
<organism evidence="3 4">
    <name type="scientific">Geomesophilobacter sediminis</name>
    <dbReference type="NCBI Taxonomy" id="2798584"/>
    <lineage>
        <taxon>Bacteria</taxon>
        <taxon>Pseudomonadati</taxon>
        <taxon>Thermodesulfobacteriota</taxon>
        <taxon>Desulfuromonadia</taxon>
        <taxon>Geobacterales</taxon>
        <taxon>Geobacteraceae</taxon>
        <taxon>Geomesophilobacter</taxon>
    </lineage>
</organism>
<protein>
    <submittedName>
        <fullName evidence="3">Universal stress protein</fullName>
    </submittedName>
</protein>
<evidence type="ECO:0000313" key="4">
    <source>
        <dbReference type="Proteomes" id="UP000636888"/>
    </source>
</evidence>
<dbReference type="EMBL" id="JAEMHM010000021">
    <property type="protein sequence ID" value="MBJ6727175.1"/>
    <property type="molecule type" value="Genomic_DNA"/>
</dbReference>
<comment type="similarity">
    <text evidence="1">Belongs to the universal stress protein A family.</text>
</comment>
<dbReference type="InterPro" id="IPR014729">
    <property type="entry name" value="Rossmann-like_a/b/a_fold"/>
</dbReference>
<keyword evidence="4" id="KW-1185">Reference proteome</keyword>
<dbReference type="Gene3D" id="3.40.50.620">
    <property type="entry name" value="HUPs"/>
    <property type="match status" value="1"/>
</dbReference>
<proteinExistence type="inferred from homology"/>
<dbReference type="Proteomes" id="UP000636888">
    <property type="component" value="Unassembled WGS sequence"/>
</dbReference>